<accession>A0A804KR57</accession>
<comment type="similarity">
    <text evidence="2 6">Belongs to the plant cysteine rich small secretory peptide family. Epidermal patterning factor subfamily.</text>
</comment>
<dbReference type="InterPro" id="IPR039455">
    <property type="entry name" value="EPFL"/>
</dbReference>
<dbReference type="GO" id="GO:0005576">
    <property type="term" value="C:extracellular region"/>
    <property type="evidence" value="ECO:0007669"/>
    <property type="project" value="UniProtKB-SubCell"/>
</dbReference>
<keyword evidence="4" id="KW-0732">Signal</keyword>
<comment type="function">
    <text evidence="6">Controls stomatal patterning.</text>
</comment>
<reference evidence="8" key="2">
    <citation type="submission" date="2021-05" db="UniProtKB">
        <authorList>
            <consortium name="EnsemblPlants"/>
        </authorList>
    </citation>
    <scope>IDENTIFICATION</scope>
    <source>
        <strain evidence="8">subsp. malaccensis</strain>
    </source>
</reference>
<dbReference type="PANTHER" id="PTHR33109:SF6">
    <property type="entry name" value="EPIDERMAL PATTERNING FACTOR-LIKE PROTEIN 7-RELATED"/>
    <property type="match status" value="1"/>
</dbReference>
<evidence type="ECO:0000256" key="2">
    <source>
        <dbReference type="ARBA" id="ARBA00008127"/>
    </source>
</evidence>
<keyword evidence="5" id="KW-1015">Disulfide bond</keyword>
<keyword evidence="9" id="KW-1185">Reference proteome</keyword>
<dbReference type="GO" id="GO:0010052">
    <property type="term" value="P:guard cell differentiation"/>
    <property type="evidence" value="ECO:0007669"/>
    <property type="project" value="UniProtKB-UniRule"/>
</dbReference>
<reference evidence="7" key="1">
    <citation type="submission" date="2021-03" db="EMBL/GenBank/DDBJ databases">
        <authorList>
            <consortium name="Genoscope - CEA"/>
            <person name="William W."/>
        </authorList>
    </citation>
    <scope>NUCLEOTIDE SEQUENCE</scope>
    <source>
        <strain evidence="7">Doubled-haploid Pahang</strain>
    </source>
</reference>
<dbReference type="AlphaFoldDB" id="A0A804KR57"/>
<evidence type="ECO:0000256" key="6">
    <source>
        <dbReference type="RuleBase" id="RU367102"/>
    </source>
</evidence>
<keyword evidence="3 6" id="KW-0964">Secreted</keyword>
<evidence type="ECO:0000256" key="4">
    <source>
        <dbReference type="ARBA" id="ARBA00022729"/>
    </source>
</evidence>
<evidence type="ECO:0000313" key="8">
    <source>
        <dbReference type="EnsemblPlants" id="Ma10_p00740.1"/>
    </source>
</evidence>
<dbReference type="Gramene" id="Ma10_t00740.1">
    <property type="protein sequence ID" value="Ma10_p00740.1"/>
    <property type="gene ID" value="Ma10_g00740"/>
</dbReference>
<dbReference type="Proteomes" id="UP000012960">
    <property type="component" value="Unplaced"/>
</dbReference>
<sequence length="68" mass="7405">MQEEIADDGVGEGVYATTGSSLPDCSHACGPCFPCKRVMVSFKCFVAESCPIVYRCMCKGKYYHVPSN</sequence>
<gene>
    <name evidence="7" type="ORF">GSMUA_306800.1</name>
</gene>
<dbReference type="EMBL" id="HG996476">
    <property type="protein sequence ID" value="CAG1852454.1"/>
    <property type="molecule type" value="Genomic_DNA"/>
</dbReference>
<dbReference type="FunCoup" id="A0A804KR57">
    <property type="interactions" value="367"/>
</dbReference>
<evidence type="ECO:0000256" key="3">
    <source>
        <dbReference type="ARBA" id="ARBA00022525"/>
    </source>
</evidence>
<keyword evidence="6" id="KW-0217">Developmental protein</keyword>
<dbReference type="EnsemblPlants" id="Ma10_t00740.1">
    <property type="protein sequence ID" value="Ma10_p00740.1"/>
    <property type="gene ID" value="Ma10_g00740"/>
</dbReference>
<dbReference type="OMA" id="CFVAESC"/>
<evidence type="ECO:0000256" key="1">
    <source>
        <dbReference type="ARBA" id="ARBA00004613"/>
    </source>
</evidence>
<organism evidence="8 9">
    <name type="scientific">Musa acuminata subsp. malaccensis</name>
    <name type="common">Wild banana</name>
    <name type="synonym">Musa malaccensis</name>
    <dbReference type="NCBI Taxonomy" id="214687"/>
    <lineage>
        <taxon>Eukaryota</taxon>
        <taxon>Viridiplantae</taxon>
        <taxon>Streptophyta</taxon>
        <taxon>Embryophyta</taxon>
        <taxon>Tracheophyta</taxon>
        <taxon>Spermatophyta</taxon>
        <taxon>Magnoliopsida</taxon>
        <taxon>Liliopsida</taxon>
        <taxon>Zingiberales</taxon>
        <taxon>Musaceae</taxon>
        <taxon>Musa</taxon>
    </lineage>
</organism>
<proteinExistence type="inferred from homology"/>
<evidence type="ECO:0000313" key="9">
    <source>
        <dbReference type="Proteomes" id="UP000012960"/>
    </source>
</evidence>
<comment type="subcellular location">
    <subcellularLocation>
        <location evidence="1 6">Secreted</location>
    </subcellularLocation>
</comment>
<dbReference type="PANTHER" id="PTHR33109">
    <property type="entry name" value="EPIDERMAL PATTERNING FACTOR-LIKE PROTEIN 4"/>
    <property type="match status" value="1"/>
</dbReference>
<name>A0A804KR57_MUSAM</name>
<protein>
    <recommendedName>
        <fullName evidence="6">Epidermal patterning factor-like protein</fullName>
    </recommendedName>
</protein>
<evidence type="ECO:0000256" key="5">
    <source>
        <dbReference type="ARBA" id="ARBA00023157"/>
    </source>
</evidence>
<evidence type="ECO:0000313" key="7">
    <source>
        <dbReference type="EMBL" id="CAG1852454.1"/>
    </source>
</evidence>
<dbReference type="Pfam" id="PF17181">
    <property type="entry name" value="EPF"/>
    <property type="match status" value="1"/>
</dbReference>
<dbReference type="InParanoid" id="A0A804KR57"/>